<evidence type="ECO:0000313" key="1">
    <source>
        <dbReference type="EMBL" id="OJA10013.1"/>
    </source>
</evidence>
<dbReference type="GO" id="GO:0005506">
    <property type="term" value="F:iron ion binding"/>
    <property type="evidence" value="ECO:0007669"/>
    <property type="project" value="InterPro"/>
</dbReference>
<reference evidence="1 2" key="1">
    <citation type="submission" date="2016-03" db="EMBL/GenBank/DDBJ databases">
        <title>Comparative genomics of the ectomycorrhizal sister species Rhizopogon vinicolor and Rhizopogon vesiculosus (Basidiomycota: Boletales) reveals a divergence of the mating type B locus.</title>
        <authorList>
            <person name="Mujic A.B."/>
            <person name="Kuo A."/>
            <person name="Tritt A."/>
            <person name="Lipzen A."/>
            <person name="Chen C."/>
            <person name="Johnson J."/>
            <person name="Sharma A."/>
            <person name="Barry K."/>
            <person name="Grigoriev I.V."/>
            <person name="Spatafora J.W."/>
        </authorList>
    </citation>
    <scope>NUCLEOTIDE SEQUENCE [LARGE SCALE GENOMIC DNA]</scope>
    <source>
        <strain evidence="1 2">AM-OR11-056</strain>
    </source>
</reference>
<dbReference type="OrthoDB" id="2789670at2759"/>
<dbReference type="InterPro" id="IPR036396">
    <property type="entry name" value="Cyt_P450_sf"/>
</dbReference>
<dbReference type="GO" id="GO:0004497">
    <property type="term" value="F:monooxygenase activity"/>
    <property type="evidence" value="ECO:0007669"/>
    <property type="project" value="InterPro"/>
</dbReference>
<comment type="caution">
    <text evidence="1">The sequence shown here is derived from an EMBL/GenBank/DDBJ whole genome shotgun (WGS) entry which is preliminary data.</text>
</comment>
<dbReference type="GO" id="GO:0016705">
    <property type="term" value="F:oxidoreductase activity, acting on paired donors, with incorporation or reduction of molecular oxygen"/>
    <property type="evidence" value="ECO:0007669"/>
    <property type="project" value="InterPro"/>
</dbReference>
<dbReference type="GO" id="GO:0020037">
    <property type="term" value="F:heme binding"/>
    <property type="evidence" value="ECO:0007669"/>
    <property type="project" value="InterPro"/>
</dbReference>
<accession>A0A1J8PM57</accession>
<keyword evidence="2" id="KW-1185">Reference proteome</keyword>
<name>A0A1J8PM57_9AGAM</name>
<evidence type="ECO:0000313" key="2">
    <source>
        <dbReference type="Proteomes" id="UP000183567"/>
    </source>
</evidence>
<dbReference type="EMBL" id="LVVM01005660">
    <property type="protein sequence ID" value="OJA10013.1"/>
    <property type="molecule type" value="Genomic_DNA"/>
</dbReference>
<protein>
    <submittedName>
        <fullName evidence="1">Uncharacterized protein</fullName>
    </submittedName>
</protein>
<gene>
    <name evidence="1" type="ORF">AZE42_11861</name>
</gene>
<proteinExistence type="predicted"/>
<sequence length="36" mass="4143">MPSDTFLTGFPHATITDDVYEGFRIPKGIIIIFNEW</sequence>
<dbReference type="SUPFAM" id="SSF48264">
    <property type="entry name" value="Cytochrome P450"/>
    <property type="match status" value="1"/>
</dbReference>
<dbReference type="Proteomes" id="UP000183567">
    <property type="component" value="Unassembled WGS sequence"/>
</dbReference>
<dbReference type="AlphaFoldDB" id="A0A1J8PM57"/>
<organism evidence="1 2">
    <name type="scientific">Rhizopogon vesiculosus</name>
    <dbReference type="NCBI Taxonomy" id="180088"/>
    <lineage>
        <taxon>Eukaryota</taxon>
        <taxon>Fungi</taxon>
        <taxon>Dikarya</taxon>
        <taxon>Basidiomycota</taxon>
        <taxon>Agaricomycotina</taxon>
        <taxon>Agaricomycetes</taxon>
        <taxon>Agaricomycetidae</taxon>
        <taxon>Boletales</taxon>
        <taxon>Suillineae</taxon>
        <taxon>Rhizopogonaceae</taxon>
        <taxon>Rhizopogon</taxon>
    </lineage>
</organism>